<dbReference type="FunFam" id="2.70.150.10:FF:000006">
    <property type="entry name" value="Calcium-transporting ATPase"/>
    <property type="match status" value="1"/>
</dbReference>
<dbReference type="SFLD" id="SFLDS00003">
    <property type="entry name" value="Haloacid_Dehalogenase"/>
    <property type="match status" value="1"/>
</dbReference>
<dbReference type="InterPro" id="IPR023299">
    <property type="entry name" value="ATPase_P-typ_cyto_dom_N"/>
</dbReference>
<dbReference type="EC" id="7.2.2.10" evidence="17"/>
<feature type="transmembrane region" description="Helical" evidence="17">
    <location>
        <begin position="953"/>
        <end position="973"/>
    </location>
</feature>
<keyword evidence="13 17" id="KW-1133">Transmembrane helix</keyword>
<dbReference type="NCBIfam" id="TIGR01517">
    <property type="entry name" value="ATPase-IIB_Ca"/>
    <property type="match status" value="1"/>
</dbReference>
<dbReference type="InterPro" id="IPR006068">
    <property type="entry name" value="ATPase_P-typ_cation-transptr_C"/>
</dbReference>
<evidence type="ECO:0000256" key="7">
    <source>
        <dbReference type="ARBA" id="ARBA00022741"/>
    </source>
</evidence>
<feature type="transmembrane region" description="Helical" evidence="17">
    <location>
        <begin position="151"/>
        <end position="172"/>
    </location>
</feature>
<dbReference type="InterPro" id="IPR008250">
    <property type="entry name" value="ATPase_P-typ_transduc_dom_A_sf"/>
</dbReference>
<dbReference type="InterPro" id="IPR044492">
    <property type="entry name" value="P_typ_ATPase_HD_dom"/>
</dbReference>
<evidence type="ECO:0000256" key="10">
    <source>
        <dbReference type="ARBA" id="ARBA00022842"/>
    </source>
</evidence>
<keyword evidence="9 17" id="KW-0067">ATP-binding</keyword>
<evidence type="ECO:0000256" key="4">
    <source>
        <dbReference type="ARBA" id="ARBA00022568"/>
    </source>
</evidence>
<gene>
    <name evidence="19" type="ORF">RGQ29_031284</name>
</gene>
<dbReference type="SUPFAM" id="SSF81665">
    <property type="entry name" value="Calcium ATPase, transmembrane domain M"/>
    <property type="match status" value="1"/>
</dbReference>
<dbReference type="FunFam" id="1.20.1110.10:FF:000036">
    <property type="entry name" value="Calcium-transporting ATPase"/>
    <property type="match status" value="1"/>
</dbReference>
<evidence type="ECO:0000256" key="8">
    <source>
        <dbReference type="ARBA" id="ARBA00022837"/>
    </source>
</evidence>
<comment type="subcellular location">
    <subcellularLocation>
        <location evidence="1 17">Membrane</location>
        <topology evidence="1 17">Multi-pass membrane protein</topology>
    </subcellularLocation>
</comment>
<dbReference type="FunFam" id="1.20.1110.10:FF:000039">
    <property type="entry name" value="Calcium-transporting ATPase"/>
    <property type="match status" value="1"/>
</dbReference>
<evidence type="ECO:0000259" key="18">
    <source>
        <dbReference type="SMART" id="SM00831"/>
    </source>
</evidence>
<keyword evidence="8 17" id="KW-0106">Calcium</keyword>
<dbReference type="GO" id="GO:0016887">
    <property type="term" value="F:ATP hydrolysis activity"/>
    <property type="evidence" value="ECO:0007669"/>
    <property type="project" value="InterPro"/>
</dbReference>
<dbReference type="GO" id="GO:0005388">
    <property type="term" value="F:P-type calcium transporter activity"/>
    <property type="evidence" value="ECO:0007669"/>
    <property type="project" value="UniProtKB-EC"/>
</dbReference>
<keyword evidence="5 17" id="KW-0812">Transmembrane</keyword>
<comment type="caution">
    <text evidence="17">Lacks conserved residue(s) required for the propagation of feature annotation.</text>
</comment>
<dbReference type="PRINTS" id="PR00119">
    <property type="entry name" value="CATATPASE"/>
</dbReference>
<keyword evidence="3 17" id="KW-0813">Transport</keyword>
<dbReference type="InterPro" id="IPR023298">
    <property type="entry name" value="ATPase_P-typ_TM_dom_sf"/>
</dbReference>
<feature type="transmembrane region" description="Helical" evidence="17">
    <location>
        <begin position="380"/>
        <end position="400"/>
    </location>
</feature>
<dbReference type="PRINTS" id="PR00121">
    <property type="entry name" value="NAKATPASE"/>
</dbReference>
<evidence type="ECO:0000313" key="19">
    <source>
        <dbReference type="EMBL" id="KAK4573252.1"/>
    </source>
</evidence>
<evidence type="ECO:0000256" key="2">
    <source>
        <dbReference type="ARBA" id="ARBA00006124"/>
    </source>
</evidence>
<comment type="function">
    <text evidence="17">Catalyzes the hydrolysis of ATP coupled with the transport of calcium.</text>
</comment>
<evidence type="ECO:0000256" key="13">
    <source>
        <dbReference type="ARBA" id="ARBA00022989"/>
    </source>
</evidence>
<dbReference type="FunFam" id="3.40.50.1000:FF:000193">
    <property type="entry name" value="Plasma membrane calcium-transporting ATPase 2"/>
    <property type="match status" value="1"/>
</dbReference>
<dbReference type="SMART" id="SM00831">
    <property type="entry name" value="Cation_ATPase_N"/>
    <property type="match status" value="1"/>
</dbReference>
<dbReference type="GO" id="GO:0046872">
    <property type="term" value="F:metal ion binding"/>
    <property type="evidence" value="ECO:0007669"/>
    <property type="project" value="UniProtKB-KW"/>
</dbReference>
<dbReference type="GO" id="GO:0005516">
    <property type="term" value="F:calmodulin binding"/>
    <property type="evidence" value="ECO:0007669"/>
    <property type="project" value="UniProtKB-KW"/>
</dbReference>
<feature type="transmembrane region" description="Helical" evidence="17">
    <location>
        <begin position="810"/>
        <end position="830"/>
    </location>
</feature>
<dbReference type="InterPro" id="IPR004014">
    <property type="entry name" value="ATPase_P-typ_cation-transptr_N"/>
</dbReference>
<dbReference type="InterPro" id="IPR018303">
    <property type="entry name" value="ATPase_P-typ_P_site"/>
</dbReference>
<keyword evidence="11" id="KW-0112">Calmodulin-binding</keyword>
<evidence type="ECO:0000256" key="1">
    <source>
        <dbReference type="ARBA" id="ARBA00004141"/>
    </source>
</evidence>
<dbReference type="Pfam" id="PF00690">
    <property type="entry name" value="Cation_ATPase_N"/>
    <property type="match status" value="1"/>
</dbReference>
<comment type="similarity">
    <text evidence="2 17">Belongs to the cation transport ATPase (P-type) (TC 3.A.3) family. Type IIB subfamily.</text>
</comment>
<dbReference type="InterPro" id="IPR059000">
    <property type="entry name" value="ATPase_P-type_domA"/>
</dbReference>
<dbReference type="Proteomes" id="UP001324115">
    <property type="component" value="Unassembled WGS sequence"/>
</dbReference>
<dbReference type="PANTHER" id="PTHR24093:SF509">
    <property type="entry name" value="CALCIUM-TRANSPORTING ATPASE"/>
    <property type="match status" value="1"/>
</dbReference>
<feature type="transmembrane region" description="Helical" evidence="17">
    <location>
        <begin position="337"/>
        <end position="359"/>
    </location>
</feature>
<dbReference type="NCBIfam" id="TIGR01494">
    <property type="entry name" value="ATPase_P-type"/>
    <property type="match status" value="2"/>
</dbReference>
<dbReference type="InterPro" id="IPR036412">
    <property type="entry name" value="HAD-like_sf"/>
</dbReference>
<comment type="caution">
    <text evidence="19">The sequence shown here is derived from an EMBL/GenBank/DDBJ whole genome shotgun (WGS) entry which is preliminary data.</text>
</comment>
<dbReference type="SUPFAM" id="SSF81660">
    <property type="entry name" value="Metal cation-transporting ATPase, ATP-binding domain N"/>
    <property type="match status" value="1"/>
</dbReference>
<dbReference type="GO" id="GO:0005524">
    <property type="term" value="F:ATP binding"/>
    <property type="evidence" value="ECO:0007669"/>
    <property type="project" value="UniProtKB-KW"/>
</dbReference>
<feature type="transmembrane region" description="Helical" evidence="17">
    <location>
        <begin position="184"/>
        <end position="203"/>
    </location>
</feature>
<sequence length="982" mass="108412">MSTLRFRKPDEIAICDEEDWSVSKTHKRRWRLAFTVIYITRVLASLNKKAFVKDGPLLRTLSYVAIDMHRKSISSLLTVDTKKLSDIVRDKNFESLSQFGGVKEVALILETNVKSGIHGDEADLIHRKNVFGANKYQKPPAKKFLRFVYEALKDTTILILLACAVLSLAFGIKQHGWKDGWYDGGSIIVAVVLVVSVSAMSDFKQSRQFQKLSTKSSDVKVEVVRDGWRQPISIFDVVVGDIVCLKIGDQILADGLFLEGHLLKLDESSMIGESDHIQIDERNPFMLSGTKVTDGFGFMLVTSVGMNTLWGQMMSSINRDSNEETPLQARLNKLASYIGKVGLVVAALVLVAMLIRYFTGNTRDDKGNKEFNGSKTKFDDVMNAVVSIVSAAVTIIVVAIPEGLPLAVTLTLAYSMKCMMADHAMVRKLSSCETMGSATTICTDKTGTITLNEMKVTKFWLGKEAVEDDNYPNLTGNILKQLQQAVGLNTTGTVYKPNSTLVPEISGSPTEKAILSWAVFNLGMSIEEVKQDYHIIHVEAFNSAKKRSGVLVKRNNEKTIHTHWKGAAEMILATCSTYYDRAGVLKVMDEEERLQFGTIIKNLAQNKVAEESGQVLEKLEESGLTLLGLVGLKDPCRPGVSTIVESCRAAGVNIKMITGDNVHTAKAIAFECKILNPDEDLDDVAVIEGVQFNNYSHEERMENVDKIHEMARSSPFDKLLMVQCLKQKGHVVAVTGDGTNDVPALKEADIGLSMGIQGTEVAKESSDIVILDDNFTSVVTFLQFQLTVNIAALVINLVAVVSSGKVPLTAVQLLWVNLIMDTLGALALATEKPTNDLMSKPPVGQSEPLITKIMWRNLIAQAMYQVTTLLVLQFRGKFIFGVNENVKNTLIFNTFVLCQVFNEFNSRKLEKKNIFKGILKNKLFLAIIGITIVLQLVMVEFLKKFANTERLNWGQWGACIGLAALSWPIGCLVKCIPVSGKK</sequence>
<dbReference type="Gene3D" id="2.70.150.10">
    <property type="entry name" value="Calcium-transporting ATPase, cytoplasmic transduction domain A"/>
    <property type="match status" value="1"/>
</dbReference>
<evidence type="ECO:0000256" key="14">
    <source>
        <dbReference type="ARBA" id="ARBA00023065"/>
    </source>
</evidence>
<name>A0AAN7EJX3_QUERU</name>
<evidence type="ECO:0000256" key="16">
    <source>
        <dbReference type="ARBA" id="ARBA00048694"/>
    </source>
</evidence>
<evidence type="ECO:0000256" key="12">
    <source>
        <dbReference type="ARBA" id="ARBA00022967"/>
    </source>
</evidence>
<organism evidence="19 20">
    <name type="scientific">Quercus rubra</name>
    <name type="common">Northern red oak</name>
    <name type="synonym">Quercus borealis</name>
    <dbReference type="NCBI Taxonomy" id="3512"/>
    <lineage>
        <taxon>Eukaryota</taxon>
        <taxon>Viridiplantae</taxon>
        <taxon>Streptophyta</taxon>
        <taxon>Embryophyta</taxon>
        <taxon>Tracheophyta</taxon>
        <taxon>Spermatophyta</taxon>
        <taxon>Magnoliopsida</taxon>
        <taxon>eudicotyledons</taxon>
        <taxon>Gunneridae</taxon>
        <taxon>Pentapetalae</taxon>
        <taxon>rosids</taxon>
        <taxon>fabids</taxon>
        <taxon>Fagales</taxon>
        <taxon>Fagaceae</taxon>
        <taxon>Quercus</taxon>
    </lineage>
</organism>
<keyword evidence="4 17" id="KW-0109">Calcium transport</keyword>
<dbReference type="InterPro" id="IPR006408">
    <property type="entry name" value="P-type_ATPase_IIB"/>
</dbReference>
<keyword evidence="10" id="KW-0460">Magnesium</keyword>
<keyword evidence="15 17" id="KW-0472">Membrane</keyword>
<dbReference type="Gene3D" id="1.20.1110.10">
    <property type="entry name" value="Calcium-transporting ATPase, transmembrane domain"/>
    <property type="match status" value="1"/>
</dbReference>
<dbReference type="InterPro" id="IPR023214">
    <property type="entry name" value="HAD_sf"/>
</dbReference>
<keyword evidence="14 17" id="KW-0406">Ion transport</keyword>
<dbReference type="AlphaFoldDB" id="A0AAN7EJX3"/>
<evidence type="ECO:0000256" key="6">
    <source>
        <dbReference type="ARBA" id="ARBA00022723"/>
    </source>
</evidence>
<keyword evidence="6" id="KW-0479">Metal-binding</keyword>
<dbReference type="GO" id="GO:0005886">
    <property type="term" value="C:plasma membrane"/>
    <property type="evidence" value="ECO:0007669"/>
    <property type="project" value="TreeGrafter"/>
</dbReference>
<dbReference type="SFLD" id="SFLDF00027">
    <property type="entry name" value="p-type_atpase"/>
    <property type="match status" value="1"/>
</dbReference>
<evidence type="ECO:0000256" key="15">
    <source>
        <dbReference type="ARBA" id="ARBA00023136"/>
    </source>
</evidence>
<dbReference type="PROSITE" id="PS00154">
    <property type="entry name" value="ATPASE_E1_E2"/>
    <property type="match status" value="1"/>
</dbReference>
<dbReference type="SUPFAM" id="SSF81653">
    <property type="entry name" value="Calcium ATPase, transduction domain A"/>
    <property type="match status" value="1"/>
</dbReference>
<dbReference type="InterPro" id="IPR001757">
    <property type="entry name" value="P_typ_ATPase"/>
</dbReference>
<reference evidence="19 20" key="1">
    <citation type="journal article" date="2023" name="G3 (Bethesda)">
        <title>A haplotype-resolved chromosome-scale genome for Quercus rubra L. provides insights into the genetics of adaptive traits for red oak species.</title>
        <authorList>
            <person name="Kapoor B."/>
            <person name="Jenkins J."/>
            <person name="Schmutz J."/>
            <person name="Zhebentyayeva T."/>
            <person name="Kuelheim C."/>
            <person name="Coggeshall M."/>
            <person name="Heim C."/>
            <person name="Lasky J.R."/>
            <person name="Leites L."/>
            <person name="Islam-Faridi N."/>
            <person name="Romero-Severson J."/>
            <person name="DeLeo V.L."/>
            <person name="Lucas S.M."/>
            <person name="Lazic D."/>
            <person name="Gailing O."/>
            <person name="Carlson J."/>
            <person name="Staton M."/>
        </authorList>
    </citation>
    <scope>NUCLEOTIDE SEQUENCE [LARGE SCALE GENOMIC DNA]</scope>
    <source>
        <strain evidence="19">Pseudo-F2</strain>
    </source>
</reference>
<evidence type="ECO:0000256" key="5">
    <source>
        <dbReference type="ARBA" id="ARBA00022692"/>
    </source>
</evidence>
<dbReference type="Pfam" id="PF13246">
    <property type="entry name" value="Cation_ATPase"/>
    <property type="match status" value="1"/>
</dbReference>
<evidence type="ECO:0000256" key="11">
    <source>
        <dbReference type="ARBA" id="ARBA00022860"/>
    </source>
</evidence>
<evidence type="ECO:0000256" key="3">
    <source>
        <dbReference type="ARBA" id="ARBA00022448"/>
    </source>
</evidence>
<feature type="transmembrane region" description="Helical" evidence="17">
    <location>
        <begin position="786"/>
        <end position="804"/>
    </location>
</feature>
<keyword evidence="20" id="KW-1185">Reference proteome</keyword>
<dbReference type="Gene3D" id="3.40.1110.10">
    <property type="entry name" value="Calcium-transporting ATPase, cytoplasmic domain N"/>
    <property type="match status" value="1"/>
</dbReference>
<proteinExistence type="inferred from homology"/>
<keyword evidence="7 17" id="KW-0547">Nucleotide-binding</keyword>
<evidence type="ECO:0000256" key="17">
    <source>
        <dbReference type="RuleBase" id="RU361146"/>
    </source>
</evidence>
<evidence type="ECO:0000313" key="20">
    <source>
        <dbReference type="Proteomes" id="UP001324115"/>
    </source>
</evidence>
<accession>A0AAN7EJX3</accession>
<dbReference type="EMBL" id="JAXUIC010000009">
    <property type="protein sequence ID" value="KAK4573252.1"/>
    <property type="molecule type" value="Genomic_DNA"/>
</dbReference>
<protein>
    <recommendedName>
        <fullName evidence="17">Calcium-transporting ATPase</fullName>
        <ecNumber evidence="17">7.2.2.10</ecNumber>
    </recommendedName>
</protein>
<dbReference type="Pfam" id="PF00689">
    <property type="entry name" value="Cation_ATPase_C"/>
    <property type="match status" value="1"/>
</dbReference>
<dbReference type="PANTHER" id="PTHR24093">
    <property type="entry name" value="CATION TRANSPORTING ATPASE"/>
    <property type="match status" value="1"/>
</dbReference>
<dbReference type="SUPFAM" id="SSF56784">
    <property type="entry name" value="HAD-like"/>
    <property type="match status" value="1"/>
</dbReference>
<dbReference type="Gene3D" id="3.40.50.1000">
    <property type="entry name" value="HAD superfamily/HAD-like"/>
    <property type="match status" value="1"/>
</dbReference>
<comment type="catalytic activity">
    <reaction evidence="16 17">
        <text>Ca(2+)(in) + ATP + H2O = Ca(2+)(out) + ADP + phosphate + H(+)</text>
        <dbReference type="Rhea" id="RHEA:18105"/>
        <dbReference type="ChEBI" id="CHEBI:15377"/>
        <dbReference type="ChEBI" id="CHEBI:15378"/>
        <dbReference type="ChEBI" id="CHEBI:29108"/>
        <dbReference type="ChEBI" id="CHEBI:30616"/>
        <dbReference type="ChEBI" id="CHEBI:43474"/>
        <dbReference type="ChEBI" id="CHEBI:456216"/>
        <dbReference type="EC" id="7.2.2.10"/>
    </reaction>
</comment>
<evidence type="ECO:0000256" key="9">
    <source>
        <dbReference type="ARBA" id="ARBA00022840"/>
    </source>
</evidence>
<dbReference type="SFLD" id="SFLDG00002">
    <property type="entry name" value="C1.7:_P-type_atpase_like"/>
    <property type="match status" value="1"/>
</dbReference>
<feature type="domain" description="Cation-transporting P-type ATPase N-terminal" evidence="18">
    <location>
        <begin position="92"/>
        <end position="172"/>
    </location>
</feature>
<keyword evidence="12" id="KW-1278">Translocase</keyword>
<dbReference type="Pfam" id="PF00122">
    <property type="entry name" value="E1-E2_ATPase"/>
    <property type="match status" value="1"/>
</dbReference>
<feature type="transmembrane region" description="Helical" evidence="17">
    <location>
        <begin position="923"/>
        <end position="941"/>
    </location>
</feature>